<keyword evidence="8" id="KW-0443">Lipid metabolism</keyword>
<keyword evidence="2" id="KW-0444">Lipid biosynthesis</keyword>
<feature type="transmembrane region" description="Helical" evidence="10">
    <location>
        <begin position="116"/>
        <end position="137"/>
    </location>
</feature>
<dbReference type="UniPathway" id="UPA00057">
    <property type="reaction ID" value="UER00098"/>
</dbReference>
<keyword evidence="10" id="KW-0472">Membrane</keyword>
<dbReference type="OrthoDB" id="1652964at2759"/>
<reference evidence="12 13" key="1">
    <citation type="submission" date="2016-03" db="EMBL/GenBank/DDBJ databases">
        <title>Trachymyrmex septentrionalis WGS genome.</title>
        <authorList>
            <person name="Nygaard S."/>
            <person name="Hu H."/>
            <person name="Boomsma J."/>
            <person name="Zhang G."/>
        </authorList>
    </citation>
    <scope>NUCLEOTIDE SEQUENCE [LARGE SCALE GENOMIC DNA]</scope>
    <source>
        <strain evidence="12">Tsep2-gDNA-1</strain>
        <tissue evidence="12">Whole body</tissue>
    </source>
</reference>
<evidence type="ECO:0000256" key="2">
    <source>
        <dbReference type="ARBA" id="ARBA00022516"/>
    </source>
</evidence>
<evidence type="ECO:0000256" key="6">
    <source>
        <dbReference type="ARBA" id="ARBA00022840"/>
    </source>
</evidence>
<evidence type="ECO:0000256" key="4">
    <source>
        <dbReference type="ARBA" id="ARBA00022741"/>
    </source>
</evidence>
<name>A0A195FK91_9HYME</name>
<dbReference type="Proteomes" id="UP000078541">
    <property type="component" value="Unassembled WGS sequence"/>
</dbReference>
<keyword evidence="10" id="KW-1133">Transmembrane helix</keyword>
<keyword evidence="5 12" id="KW-0418">Kinase</keyword>
<keyword evidence="7" id="KW-0460">Magnesium</keyword>
<dbReference type="GO" id="GO:0005524">
    <property type="term" value="F:ATP binding"/>
    <property type="evidence" value="ECO:0007669"/>
    <property type="project" value="UniProtKB-KW"/>
</dbReference>
<evidence type="ECO:0000256" key="10">
    <source>
        <dbReference type="SAM" id="Phobius"/>
    </source>
</evidence>
<protein>
    <submittedName>
        <fullName evidence="12">Mevalonate kinase</fullName>
    </submittedName>
</protein>
<evidence type="ECO:0000313" key="13">
    <source>
        <dbReference type="Proteomes" id="UP000078541"/>
    </source>
</evidence>
<gene>
    <name evidence="12" type="ORF">ALC56_04986</name>
</gene>
<dbReference type="InterPro" id="IPR006205">
    <property type="entry name" value="Mev_gal_kin"/>
</dbReference>
<dbReference type="PANTHER" id="PTHR43290">
    <property type="entry name" value="MEVALONATE KINASE"/>
    <property type="match status" value="1"/>
</dbReference>
<evidence type="ECO:0000313" key="12">
    <source>
        <dbReference type="EMBL" id="KYN40677.1"/>
    </source>
</evidence>
<feature type="domain" description="GHMP kinase N-terminal" evidence="11">
    <location>
        <begin position="133"/>
        <end position="168"/>
    </location>
</feature>
<dbReference type="AlphaFoldDB" id="A0A195FK91"/>
<dbReference type="EMBL" id="KQ981522">
    <property type="protein sequence ID" value="KYN40677.1"/>
    <property type="molecule type" value="Genomic_DNA"/>
</dbReference>
<evidence type="ECO:0000256" key="8">
    <source>
        <dbReference type="ARBA" id="ARBA00023098"/>
    </source>
</evidence>
<keyword evidence="1" id="KW-0963">Cytoplasm</keyword>
<dbReference type="Gene3D" id="3.30.230.10">
    <property type="match status" value="1"/>
</dbReference>
<keyword evidence="3" id="KW-0808">Transferase</keyword>
<feature type="transmembrane region" description="Helical" evidence="10">
    <location>
        <begin position="149"/>
        <end position="168"/>
    </location>
</feature>
<evidence type="ECO:0000256" key="1">
    <source>
        <dbReference type="ARBA" id="ARBA00022490"/>
    </source>
</evidence>
<evidence type="ECO:0000256" key="3">
    <source>
        <dbReference type="ARBA" id="ARBA00022679"/>
    </source>
</evidence>
<dbReference type="KEGG" id="tsep:108747411"/>
<evidence type="ECO:0000256" key="7">
    <source>
        <dbReference type="ARBA" id="ARBA00022842"/>
    </source>
</evidence>
<comment type="pathway">
    <text evidence="9">Isoprenoid biosynthesis; isopentenyl diphosphate biosynthesis via mevalonate pathway; isopentenyl diphosphate from (R)-mevalonate: step 1/3.</text>
</comment>
<evidence type="ECO:0000256" key="5">
    <source>
        <dbReference type="ARBA" id="ARBA00022777"/>
    </source>
</evidence>
<proteinExistence type="predicted"/>
<dbReference type="InterPro" id="IPR006204">
    <property type="entry name" value="GHMP_kinase_N_dom"/>
</dbReference>
<dbReference type="InterPro" id="IPR036554">
    <property type="entry name" value="GHMP_kinase_C_sf"/>
</dbReference>
<sequence>MYRFKVSAPSTVLLCGEYKKSCVAAGLDMRTVLTFSSFPTEVVRKDFIEIKFSSIRLHMKIPLRIFLLHFYKKNYDRTLNPLQVLQSVKNFIKFLTGFPGNYDPDNYAHQLSLQAFFFLLVTISYQKNIIINSSFVVELSSKLPIGEGLGSSTSFIVCLAACFFRWYLLQHGTVRYIFNSTDRTYIMENVSNCEYFIFKSFNLINIAISINGMVQVFEEEELMLNFFSDLPSMKILLVFSNVSQKIGQMKVEMIVKEQLSSSVDVIVNSIEIISKKFIQTLKEMKKEMLFLRRQEIVEINSVRLTNYYKDLMNLIHMNQGLRKALGMVHPNINTICAIARDSSLGAEIAANRGGGYAFILLLPSNSDEYIQDLIKIFKSHNFTAKVTSLNCSGVRVE</sequence>
<dbReference type="SUPFAM" id="SSF54211">
    <property type="entry name" value="Ribosomal protein S5 domain 2-like"/>
    <property type="match status" value="1"/>
</dbReference>
<keyword evidence="4" id="KW-0547">Nucleotide-binding</keyword>
<evidence type="ECO:0000259" key="11">
    <source>
        <dbReference type="Pfam" id="PF00288"/>
    </source>
</evidence>
<dbReference type="PANTHER" id="PTHR43290:SF2">
    <property type="entry name" value="MEVALONATE KINASE"/>
    <property type="match status" value="1"/>
</dbReference>
<dbReference type="GO" id="GO:0005829">
    <property type="term" value="C:cytosol"/>
    <property type="evidence" value="ECO:0007669"/>
    <property type="project" value="TreeGrafter"/>
</dbReference>
<dbReference type="STRING" id="34720.A0A195FK91"/>
<dbReference type="GO" id="GO:0019287">
    <property type="term" value="P:isopentenyl diphosphate biosynthetic process, mevalonate pathway"/>
    <property type="evidence" value="ECO:0007669"/>
    <property type="project" value="UniProtKB-UniPathway"/>
</dbReference>
<keyword evidence="6" id="KW-0067">ATP-binding</keyword>
<accession>A0A195FK91</accession>
<keyword evidence="10" id="KW-0812">Transmembrane</keyword>
<keyword evidence="13" id="KW-1185">Reference proteome</keyword>
<dbReference type="InterPro" id="IPR020568">
    <property type="entry name" value="Ribosomal_Su5_D2-typ_SF"/>
</dbReference>
<dbReference type="PRINTS" id="PR00959">
    <property type="entry name" value="MEVGALKINASE"/>
</dbReference>
<evidence type="ECO:0000256" key="9">
    <source>
        <dbReference type="ARBA" id="ARBA00029438"/>
    </source>
</evidence>
<dbReference type="Gene3D" id="3.30.70.890">
    <property type="entry name" value="GHMP kinase, C-terminal domain"/>
    <property type="match status" value="1"/>
</dbReference>
<dbReference type="InterPro" id="IPR014721">
    <property type="entry name" value="Ribsml_uS5_D2-typ_fold_subgr"/>
</dbReference>
<dbReference type="SUPFAM" id="SSF55060">
    <property type="entry name" value="GHMP Kinase, C-terminal domain"/>
    <property type="match status" value="1"/>
</dbReference>
<organism evidence="12 13">
    <name type="scientific">Trachymyrmex septentrionalis</name>
    <dbReference type="NCBI Taxonomy" id="34720"/>
    <lineage>
        <taxon>Eukaryota</taxon>
        <taxon>Metazoa</taxon>
        <taxon>Ecdysozoa</taxon>
        <taxon>Arthropoda</taxon>
        <taxon>Hexapoda</taxon>
        <taxon>Insecta</taxon>
        <taxon>Pterygota</taxon>
        <taxon>Neoptera</taxon>
        <taxon>Endopterygota</taxon>
        <taxon>Hymenoptera</taxon>
        <taxon>Apocrita</taxon>
        <taxon>Aculeata</taxon>
        <taxon>Formicoidea</taxon>
        <taxon>Formicidae</taxon>
        <taxon>Myrmicinae</taxon>
        <taxon>Trachymyrmex</taxon>
    </lineage>
</organism>
<dbReference type="Pfam" id="PF00288">
    <property type="entry name" value="GHMP_kinases_N"/>
    <property type="match status" value="1"/>
</dbReference>
<dbReference type="GO" id="GO:0004496">
    <property type="term" value="F:mevalonate kinase activity"/>
    <property type="evidence" value="ECO:0007669"/>
    <property type="project" value="InterPro"/>
</dbReference>